<dbReference type="eggNOG" id="ENOG502ZBQP">
    <property type="taxonomic scope" value="Bacteria"/>
</dbReference>
<evidence type="ECO:0008006" key="4">
    <source>
        <dbReference type="Google" id="ProtNLM"/>
    </source>
</evidence>
<evidence type="ECO:0000313" key="2">
    <source>
        <dbReference type="EMBL" id="EIJ79256.1"/>
    </source>
</evidence>
<keyword evidence="3" id="KW-1185">Reference proteome</keyword>
<feature type="transmembrane region" description="Helical" evidence="1">
    <location>
        <begin position="152"/>
        <end position="172"/>
    </location>
</feature>
<sequence length="187" mass="21941">MIGWLIIACEIGFWILIFTGLYLRYALKLKRIGAFFLWCTPLIDLILIIATMIDLKHGENANFFHGLAAYYIGMTAAFGKRLMKWADERFVNKNSTSSKPIQKEKYGIEHAKIQRQSWYRHLLGWGIGNALLIGFIVFVGDPDRTKELYNVMKLWFFVLFIDFSISFSYTIFPKEETGSRKKYRNIW</sequence>
<evidence type="ECO:0000313" key="3">
    <source>
        <dbReference type="Proteomes" id="UP000010523"/>
    </source>
</evidence>
<reference evidence="2 3" key="1">
    <citation type="journal article" date="2012" name="Appl. Environ. Microbiol.">
        <title>Genome Sequence of Thermotolerant Bacillus methanolicus: Features and Regulation Related to Methylotrophy and Production of L-Lysine and L-Glutamate from Methanol.</title>
        <authorList>
            <person name="Heggeset T.M."/>
            <person name="Krog A."/>
            <person name="Balzer S."/>
            <person name="Wentzel A."/>
            <person name="Ellingsen T.E."/>
            <person name="Brautaset T."/>
        </authorList>
    </citation>
    <scope>NUCLEOTIDE SEQUENCE [LARGE SCALE GENOMIC DNA]</scope>
    <source>
        <strain evidence="2 3">PB1</strain>
    </source>
</reference>
<keyword evidence="1" id="KW-1133">Transmembrane helix</keyword>
<feature type="transmembrane region" description="Helical" evidence="1">
    <location>
        <begin position="6"/>
        <end position="23"/>
    </location>
</feature>
<organism evidence="2 3">
    <name type="scientific">Bacillus methanolicus PB1</name>
    <dbReference type="NCBI Taxonomy" id="997296"/>
    <lineage>
        <taxon>Bacteria</taxon>
        <taxon>Bacillati</taxon>
        <taxon>Bacillota</taxon>
        <taxon>Bacilli</taxon>
        <taxon>Bacillales</taxon>
        <taxon>Bacillaceae</taxon>
        <taxon>Bacillus</taxon>
    </lineage>
</organism>
<keyword evidence="1" id="KW-0812">Transmembrane</keyword>
<dbReference type="PATRIC" id="fig|997296.3.peg.3559"/>
<dbReference type="RefSeq" id="WP_004438873.1">
    <property type="nucleotide sequence ID" value="NZ_AFEU01000003.1"/>
</dbReference>
<feature type="transmembrane region" description="Helical" evidence="1">
    <location>
        <begin position="35"/>
        <end position="55"/>
    </location>
</feature>
<dbReference type="STRING" id="997296.PB1_16904"/>
<dbReference type="AlphaFoldDB" id="I3DYD5"/>
<protein>
    <recommendedName>
        <fullName evidence="4">YmcC</fullName>
    </recommendedName>
</protein>
<proteinExistence type="predicted"/>
<keyword evidence="1" id="KW-0472">Membrane</keyword>
<gene>
    <name evidence="2" type="ORF">PB1_16904</name>
</gene>
<comment type="caution">
    <text evidence="2">The sequence shown here is derived from an EMBL/GenBank/DDBJ whole genome shotgun (WGS) entry which is preliminary data.</text>
</comment>
<dbReference type="OrthoDB" id="2082317at2"/>
<feature type="transmembrane region" description="Helical" evidence="1">
    <location>
        <begin position="122"/>
        <end position="140"/>
    </location>
</feature>
<dbReference type="Proteomes" id="UP000010523">
    <property type="component" value="Unassembled WGS sequence"/>
</dbReference>
<name>I3DYD5_BACMT</name>
<evidence type="ECO:0000256" key="1">
    <source>
        <dbReference type="SAM" id="Phobius"/>
    </source>
</evidence>
<accession>I3DYD5</accession>
<feature type="transmembrane region" description="Helical" evidence="1">
    <location>
        <begin position="61"/>
        <end position="79"/>
    </location>
</feature>
<dbReference type="EMBL" id="AFEU01000003">
    <property type="protein sequence ID" value="EIJ79256.1"/>
    <property type="molecule type" value="Genomic_DNA"/>
</dbReference>